<reference evidence="1 2" key="1">
    <citation type="submission" date="2017-03" db="EMBL/GenBank/DDBJ databases">
        <title>Complete genome sequence of Candidatus 'Thiodictyon syntrophicum' sp. nov. strain Cad16T, a photolithoautotroph purple sulfur bacterium isolated from an alpine meromictic lake.</title>
        <authorList>
            <person name="Luedin S.M."/>
            <person name="Pothier J.F."/>
            <person name="Danza F."/>
            <person name="Storelli N."/>
            <person name="Wittwer M."/>
            <person name="Tonolla M."/>
        </authorList>
    </citation>
    <scope>NUCLEOTIDE SEQUENCE [LARGE SCALE GENOMIC DNA]</scope>
    <source>
        <strain evidence="1 2">Cad16T</strain>
    </source>
</reference>
<dbReference type="AlphaFoldDB" id="A0A2K8UBA9"/>
<evidence type="ECO:0000313" key="1">
    <source>
        <dbReference type="EMBL" id="AUB82835.1"/>
    </source>
</evidence>
<keyword evidence="2" id="KW-1185">Reference proteome</keyword>
<dbReference type="KEGG" id="tsy:THSYN_19085"/>
<dbReference type="InterPro" id="IPR022573">
    <property type="entry name" value="DUF2887"/>
</dbReference>
<dbReference type="Pfam" id="PF11103">
    <property type="entry name" value="DUF2887"/>
    <property type="match status" value="1"/>
</dbReference>
<protein>
    <submittedName>
        <fullName evidence="1">Uncharacterized protein</fullName>
    </submittedName>
</protein>
<organism evidence="1 2">
    <name type="scientific">Candidatus Thiodictyon syntrophicum</name>
    <dbReference type="NCBI Taxonomy" id="1166950"/>
    <lineage>
        <taxon>Bacteria</taxon>
        <taxon>Pseudomonadati</taxon>
        <taxon>Pseudomonadota</taxon>
        <taxon>Gammaproteobacteria</taxon>
        <taxon>Chromatiales</taxon>
        <taxon>Chromatiaceae</taxon>
        <taxon>Thiodictyon</taxon>
    </lineage>
</organism>
<accession>A0A2K8UBA9</accession>
<evidence type="ECO:0000313" key="2">
    <source>
        <dbReference type="Proteomes" id="UP000232638"/>
    </source>
</evidence>
<sequence>MSLEQVLPEWLAREPDNPYVAALAPLAIEDDATLQAQAPALWRTVEGAPPPQAQHDLPAQVLEFWFF</sequence>
<dbReference type="EMBL" id="CP020370">
    <property type="protein sequence ID" value="AUB82835.1"/>
    <property type="molecule type" value="Genomic_DNA"/>
</dbReference>
<name>A0A2K8UBA9_9GAMM</name>
<dbReference type="Proteomes" id="UP000232638">
    <property type="component" value="Chromosome"/>
</dbReference>
<gene>
    <name evidence="1" type="ORF">THSYN_19085</name>
</gene>
<proteinExistence type="predicted"/>